<feature type="compositionally biased region" description="Low complexity" evidence="1">
    <location>
        <begin position="11"/>
        <end position="33"/>
    </location>
</feature>
<protein>
    <recommendedName>
        <fullName evidence="4">Sugar ABC transporter ATPase</fullName>
    </recommendedName>
</protein>
<feature type="compositionally biased region" description="Acidic residues" evidence="1">
    <location>
        <begin position="1"/>
        <end position="10"/>
    </location>
</feature>
<evidence type="ECO:0000313" key="3">
    <source>
        <dbReference type="Proteomes" id="UP000321034"/>
    </source>
</evidence>
<evidence type="ECO:0000256" key="1">
    <source>
        <dbReference type="SAM" id="MobiDB-lite"/>
    </source>
</evidence>
<feature type="compositionally biased region" description="Acidic residues" evidence="1">
    <location>
        <begin position="96"/>
        <end position="110"/>
    </location>
</feature>
<accession>A0A5C8I2Q0</accession>
<dbReference type="Proteomes" id="UP000321034">
    <property type="component" value="Unassembled WGS sequence"/>
</dbReference>
<evidence type="ECO:0000313" key="2">
    <source>
        <dbReference type="EMBL" id="TXK12153.1"/>
    </source>
</evidence>
<sequence>MSIPFDESDSLDTTTGDDAALAATQDDTTLDDPTMNDAAVRAAAFDSDEVDDESVPERREDVPASDLHLTDADQPVTQGDSPVEAALGEDGQGDLAAEDEVGAGLDDDGPTDLRTSV</sequence>
<gene>
    <name evidence="2" type="ORF">FVP77_01275</name>
</gene>
<comment type="caution">
    <text evidence="2">The sequence shown here is derived from an EMBL/GenBank/DDBJ whole genome shotgun (WGS) entry which is preliminary data.</text>
</comment>
<feature type="region of interest" description="Disordered" evidence="1">
    <location>
        <begin position="1"/>
        <end position="117"/>
    </location>
</feature>
<dbReference type="RefSeq" id="WP_147892894.1">
    <property type="nucleotide sequence ID" value="NZ_BAAANR010000001.1"/>
</dbReference>
<proteinExistence type="predicted"/>
<keyword evidence="3" id="KW-1185">Reference proteome</keyword>
<organism evidence="2 3">
    <name type="scientific">Microbacterium hatanonis</name>
    <dbReference type="NCBI Taxonomy" id="404366"/>
    <lineage>
        <taxon>Bacteria</taxon>
        <taxon>Bacillati</taxon>
        <taxon>Actinomycetota</taxon>
        <taxon>Actinomycetes</taxon>
        <taxon>Micrococcales</taxon>
        <taxon>Microbacteriaceae</taxon>
        <taxon>Microbacterium</taxon>
    </lineage>
</organism>
<dbReference type="EMBL" id="VRSV01000001">
    <property type="protein sequence ID" value="TXK12153.1"/>
    <property type="molecule type" value="Genomic_DNA"/>
</dbReference>
<reference evidence="2 3" key="1">
    <citation type="submission" date="2019-08" db="EMBL/GenBank/DDBJ databases">
        <authorList>
            <person name="Dong K."/>
        </authorList>
    </citation>
    <scope>NUCLEOTIDE SEQUENCE [LARGE SCALE GENOMIC DNA]</scope>
    <source>
        <strain evidence="2 3">JCM14558</strain>
    </source>
</reference>
<dbReference type="OrthoDB" id="5072505at2"/>
<dbReference type="AlphaFoldDB" id="A0A5C8I2Q0"/>
<name>A0A5C8I2Q0_9MICO</name>
<evidence type="ECO:0008006" key="4">
    <source>
        <dbReference type="Google" id="ProtNLM"/>
    </source>
</evidence>